<keyword evidence="4" id="KW-1185">Reference proteome</keyword>
<feature type="domain" description="Reverse transcriptase" evidence="2">
    <location>
        <begin position="356"/>
        <end position="494"/>
    </location>
</feature>
<dbReference type="InterPro" id="IPR000477">
    <property type="entry name" value="RT_dom"/>
</dbReference>
<dbReference type="PANTHER" id="PTHR35046">
    <property type="entry name" value="ZINC KNUCKLE (CCHC-TYPE) FAMILY PROTEIN"/>
    <property type="match status" value="1"/>
</dbReference>
<dbReference type="InterPro" id="IPR043128">
    <property type="entry name" value="Rev_trsase/Diguanyl_cyclase"/>
</dbReference>
<accession>A0A151S4J3</accession>
<dbReference type="AlphaFoldDB" id="A0A151S4J3"/>
<dbReference type="EMBL" id="KQ483470">
    <property type="protein sequence ID" value="KYP49755.1"/>
    <property type="molecule type" value="Genomic_DNA"/>
</dbReference>
<dbReference type="Pfam" id="PF03732">
    <property type="entry name" value="Retrotrans_gag"/>
    <property type="match status" value="1"/>
</dbReference>
<gene>
    <name evidence="3" type="ORF">KK1_028531</name>
</gene>
<dbReference type="Pfam" id="PF00078">
    <property type="entry name" value="RVT_1"/>
    <property type="match status" value="1"/>
</dbReference>
<dbReference type="OMA" id="CKIFANG"/>
<proteinExistence type="predicted"/>
<dbReference type="CDD" id="cd01647">
    <property type="entry name" value="RT_LTR"/>
    <property type="match status" value="1"/>
</dbReference>
<evidence type="ECO:0000259" key="2">
    <source>
        <dbReference type="PROSITE" id="PS50878"/>
    </source>
</evidence>
<dbReference type="Gene3D" id="3.30.70.270">
    <property type="match status" value="1"/>
</dbReference>
<feature type="compositionally biased region" description="Low complexity" evidence="1">
    <location>
        <begin position="231"/>
        <end position="240"/>
    </location>
</feature>
<protein>
    <submittedName>
        <fullName evidence="3">Transposon Ty3-G Gag-Pol polyprotein</fullName>
    </submittedName>
</protein>
<feature type="region of interest" description="Disordered" evidence="1">
    <location>
        <begin position="173"/>
        <end position="193"/>
    </location>
</feature>
<dbReference type="PROSITE" id="PS50878">
    <property type="entry name" value="RT_POL"/>
    <property type="match status" value="1"/>
</dbReference>
<evidence type="ECO:0000313" key="4">
    <source>
        <dbReference type="Proteomes" id="UP000075243"/>
    </source>
</evidence>
<dbReference type="SUPFAM" id="SSF56672">
    <property type="entry name" value="DNA/RNA polymerases"/>
    <property type="match status" value="1"/>
</dbReference>
<dbReference type="Proteomes" id="UP000075243">
    <property type="component" value="Unassembled WGS sequence"/>
</dbReference>
<feature type="compositionally biased region" description="Basic and acidic residues" evidence="1">
    <location>
        <begin position="241"/>
        <end position="250"/>
    </location>
</feature>
<sequence length="494" mass="58567">MKVEKIFTCHQVGEERKVPLATLAFQGQAMYWWTTLVRERRLHNDPLIDYWNDLRSAMRRRHIPSYYSKELMDKLQRLQQKNMSVEEYRQKMELYLMRVGIKEEERLTIARFLSGLNFDIRDRVELLPYRDLDDLVQLYIRVEQQHLRRTSFKKDKIQSSSYIKKDYKREGNFSKYDNKEPSKNFAKEKEKGKNTITLSSKTSDIKCFKCLGRGHIISQCHNKKVMILVDKSSSSSSSKNESSDDDHQVEDAYPYDSQLLMIRRLLGSQPSDPHISQRENIFHTRCKIFANGCSPIVDNRSCYNCCGTRLVEKLNLTPIPHLKPYQLHWLNEDGDIIVDKQVKETKEIENQVQELLDEGWVQKILSPYVVPVLLIPKKDGKWRMYCDCRAINNITIKYRHPIHRLDDMLDELHGATIFSRIDLKSGYHQIRIKEGDEWKTVFKTKFGLYEWLVMPFGLTNAPRTFMRLMNHILRECIVKFVVVYFDDILIYSRT</sequence>
<evidence type="ECO:0000256" key="1">
    <source>
        <dbReference type="SAM" id="MobiDB-lite"/>
    </source>
</evidence>
<dbReference type="InterPro" id="IPR043502">
    <property type="entry name" value="DNA/RNA_pol_sf"/>
</dbReference>
<name>A0A151S4J3_CAJCA</name>
<dbReference type="PANTHER" id="PTHR35046:SF9">
    <property type="entry name" value="RNA-DIRECTED DNA POLYMERASE"/>
    <property type="match status" value="1"/>
</dbReference>
<dbReference type="InterPro" id="IPR005162">
    <property type="entry name" value="Retrotrans_gag_dom"/>
</dbReference>
<organism evidence="3 4">
    <name type="scientific">Cajanus cajan</name>
    <name type="common">Pigeon pea</name>
    <name type="synonym">Cajanus indicus</name>
    <dbReference type="NCBI Taxonomy" id="3821"/>
    <lineage>
        <taxon>Eukaryota</taxon>
        <taxon>Viridiplantae</taxon>
        <taxon>Streptophyta</taxon>
        <taxon>Embryophyta</taxon>
        <taxon>Tracheophyta</taxon>
        <taxon>Spermatophyta</taxon>
        <taxon>Magnoliopsida</taxon>
        <taxon>eudicotyledons</taxon>
        <taxon>Gunneridae</taxon>
        <taxon>Pentapetalae</taxon>
        <taxon>rosids</taxon>
        <taxon>fabids</taxon>
        <taxon>Fabales</taxon>
        <taxon>Fabaceae</taxon>
        <taxon>Papilionoideae</taxon>
        <taxon>50 kb inversion clade</taxon>
        <taxon>NPAAA clade</taxon>
        <taxon>indigoferoid/millettioid clade</taxon>
        <taxon>Phaseoleae</taxon>
        <taxon>Cajanus</taxon>
    </lineage>
</organism>
<dbReference type="Gramene" id="C.cajan_28272.t">
    <property type="protein sequence ID" value="C.cajan_28272.t"/>
    <property type="gene ID" value="C.cajan_28272"/>
</dbReference>
<evidence type="ECO:0000313" key="3">
    <source>
        <dbReference type="EMBL" id="KYP49755.1"/>
    </source>
</evidence>
<reference evidence="3" key="1">
    <citation type="journal article" date="2012" name="Nat. Biotechnol.">
        <title>Draft genome sequence of pigeonpea (Cajanus cajan), an orphan legume crop of resource-poor farmers.</title>
        <authorList>
            <person name="Varshney R.K."/>
            <person name="Chen W."/>
            <person name="Li Y."/>
            <person name="Bharti A.K."/>
            <person name="Saxena R.K."/>
            <person name="Schlueter J.A."/>
            <person name="Donoghue M.T."/>
            <person name="Azam S."/>
            <person name="Fan G."/>
            <person name="Whaley A.M."/>
            <person name="Farmer A.D."/>
            <person name="Sheridan J."/>
            <person name="Iwata A."/>
            <person name="Tuteja R."/>
            <person name="Penmetsa R.V."/>
            <person name="Wu W."/>
            <person name="Upadhyaya H.D."/>
            <person name="Yang S.P."/>
            <person name="Shah T."/>
            <person name="Saxena K.B."/>
            <person name="Michael T."/>
            <person name="McCombie W.R."/>
            <person name="Yang B."/>
            <person name="Zhang G."/>
            <person name="Yang H."/>
            <person name="Wang J."/>
            <person name="Spillane C."/>
            <person name="Cook D.R."/>
            <person name="May G.D."/>
            <person name="Xu X."/>
            <person name="Jackson S.A."/>
        </authorList>
    </citation>
    <scope>NUCLEOTIDE SEQUENCE [LARGE SCALE GENOMIC DNA]</scope>
</reference>
<dbReference type="Gene3D" id="3.10.10.10">
    <property type="entry name" value="HIV Type 1 Reverse Transcriptase, subunit A, domain 1"/>
    <property type="match status" value="1"/>
</dbReference>
<feature type="region of interest" description="Disordered" evidence="1">
    <location>
        <begin position="231"/>
        <end position="250"/>
    </location>
</feature>